<dbReference type="Pfam" id="PF05686">
    <property type="entry name" value="Glyco_transf_90"/>
    <property type="match status" value="1"/>
</dbReference>
<sequence>MSFRKFKYYFSNSLQVLIPNTIRKALANNLVQASSVDSYIQDRVDYYNKLNAQFELPESESTHVGEYKKTGGTTYYFDLHKVVKSFPSQCFFQFLNGDIRHIPEQPCFLKSRPIIENNDNAVLLKLNEIRHFYFINDKLSFRQKKNVAVWRGAGQKQHRKVVLEQFHDHPMCDIGRTHPIEGSPWEKGFLSVEQQLECKFILAIEGNDVATNLKWAMSSNSLVIMSKPKYETWFMEGRLKAGIHYVEVADDYSDLIEKMEYYIAHPEEAESIIKNAHTWVEQFLDQKRERLISLLVVKKYFEKSGQM</sequence>
<feature type="domain" description="Glycosyl transferase CAP10" evidence="2">
    <location>
        <begin position="101"/>
        <end position="298"/>
    </location>
</feature>
<dbReference type="EMBL" id="CAKMUD010000116">
    <property type="protein sequence ID" value="CAH1602678.1"/>
    <property type="molecule type" value="Genomic_DNA"/>
</dbReference>
<evidence type="ECO:0000313" key="4">
    <source>
        <dbReference type="Proteomes" id="UP001295462"/>
    </source>
</evidence>
<dbReference type="PANTHER" id="PTHR12203:SF35">
    <property type="entry name" value="PROTEIN O-GLUCOSYLTRANSFERASE 1"/>
    <property type="match status" value="1"/>
</dbReference>
<keyword evidence="3" id="KW-0328">Glycosyltransferase</keyword>
<dbReference type="RefSeq" id="WP_042599836.1">
    <property type="nucleotide sequence ID" value="NZ_CAKMTZ010000126.1"/>
</dbReference>
<evidence type="ECO:0000256" key="1">
    <source>
        <dbReference type="ARBA" id="ARBA00022679"/>
    </source>
</evidence>
<dbReference type="Proteomes" id="UP001295462">
    <property type="component" value="Unassembled WGS sequence"/>
</dbReference>
<dbReference type="EC" id="2.4.1.-" evidence="3"/>
<dbReference type="InterPro" id="IPR006598">
    <property type="entry name" value="CAP10"/>
</dbReference>
<gene>
    <name evidence="3" type="primary">lpsA</name>
    <name evidence="3" type="ORF">THF1A12_60123</name>
</gene>
<dbReference type="GO" id="GO:0016757">
    <property type="term" value="F:glycosyltransferase activity"/>
    <property type="evidence" value="ECO:0007669"/>
    <property type="project" value="UniProtKB-KW"/>
</dbReference>
<evidence type="ECO:0000313" key="3">
    <source>
        <dbReference type="EMBL" id="CAH1602678.1"/>
    </source>
</evidence>
<protein>
    <submittedName>
        <fullName evidence="3">O-glucosyltransferase LpsA</fullName>
        <ecNumber evidence="3">2.4.1.-</ecNumber>
    </submittedName>
</protein>
<comment type="caution">
    <text evidence="3">The sequence shown here is derived from an EMBL/GenBank/DDBJ whole genome shotgun (WGS) entry which is preliminary data.</text>
</comment>
<dbReference type="AlphaFoldDB" id="A0AAU9QX04"/>
<dbReference type="PANTHER" id="PTHR12203">
    <property type="entry name" value="KDEL LYS-ASP-GLU-LEU CONTAINING - RELATED"/>
    <property type="match status" value="1"/>
</dbReference>
<keyword evidence="1 3" id="KW-0808">Transferase</keyword>
<evidence type="ECO:0000259" key="2">
    <source>
        <dbReference type="SMART" id="SM00672"/>
    </source>
</evidence>
<organism evidence="3 4">
    <name type="scientific">Vibrio jasicida</name>
    <dbReference type="NCBI Taxonomy" id="766224"/>
    <lineage>
        <taxon>Bacteria</taxon>
        <taxon>Pseudomonadati</taxon>
        <taxon>Pseudomonadota</taxon>
        <taxon>Gammaproteobacteria</taxon>
        <taxon>Vibrionales</taxon>
        <taxon>Vibrionaceae</taxon>
        <taxon>Vibrio</taxon>
    </lineage>
</organism>
<reference evidence="3" key="1">
    <citation type="submission" date="2022-01" db="EMBL/GenBank/DDBJ databases">
        <authorList>
            <person name="Lagorce A."/>
        </authorList>
    </citation>
    <scope>NUCLEOTIDE SEQUENCE</scope>
    <source>
        <strain evidence="3">Th15_F1_A12</strain>
    </source>
</reference>
<dbReference type="InterPro" id="IPR051091">
    <property type="entry name" value="O-Glucosyltr/Glycosyltrsf_90"/>
</dbReference>
<accession>A0AAU9QX04</accession>
<dbReference type="SMART" id="SM00672">
    <property type="entry name" value="CAP10"/>
    <property type="match status" value="1"/>
</dbReference>
<name>A0AAU9QX04_9VIBR</name>
<proteinExistence type="predicted"/>